<gene>
    <name evidence="1" type="ORF">HV331_18240</name>
</gene>
<accession>A0AAP9QYG0</accession>
<protein>
    <submittedName>
        <fullName evidence="1">Uncharacterized protein</fullName>
    </submittedName>
</protein>
<dbReference type="EMBL" id="CP055904">
    <property type="protein sequence ID" value="QMR41312.1"/>
    <property type="molecule type" value="Genomic_DNA"/>
</dbReference>
<organism evidence="1 2">
    <name type="scientific">Klebsiella aerogenes</name>
    <name type="common">Enterobacter aerogenes</name>
    <dbReference type="NCBI Taxonomy" id="548"/>
    <lineage>
        <taxon>Bacteria</taxon>
        <taxon>Pseudomonadati</taxon>
        <taxon>Pseudomonadota</taxon>
        <taxon>Gammaproteobacteria</taxon>
        <taxon>Enterobacterales</taxon>
        <taxon>Enterobacteriaceae</taxon>
        <taxon>Klebsiella/Raoultella group</taxon>
        <taxon>Klebsiella</taxon>
    </lineage>
</organism>
<proteinExistence type="predicted"/>
<dbReference type="RefSeq" id="WP_182014554.1">
    <property type="nucleotide sequence ID" value="NZ_CP055904.1"/>
</dbReference>
<evidence type="ECO:0000313" key="2">
    <source>
        <dbReference type="Proteomes" id="UP000514462"/>
    </source>
</evidence>
<sequence>MTTKSNTTVITSSMIKLLVSTNRKQLVEGNLKDVDSYTAAASMLPLEVWAYEDDSFNKLRNEVDLIQKTGKSSYDKDFLPSLKGYTCFAQYIIDCWNTLSSMKGYNKAKVLSDVVDNNIIWLMVRYCELPKLVEAIASHKFRDTTDIQKLNELVLPSSERRLKVITALKEAKGYRDLIKITHALVLSDEELSTNFEQLTKIDLSIPYMATWSAWLYDEEGNRVRKLQDYSQPLTSYNVLNLIDSSPNDAVRSAIHVMNMQSLTKLTNHKMMESDIKLQQQLKSDEAKASIEESERKAVITKKVGDGVATYDELQEYLSW</sequence>
<reference evidence="2" key="1">
    <citation type="submission" date="2020-06" db="EMBL/GenBank/DDBJ databases">
        <title>REHAB project genomes.</title>
        <authorList>
            <person name="Shaw L.P."/>
        </authorList>
    </citation>
    <scope>NUCLEOTIDE SEQUENCE [LARGE SCALE GENOMIC DNA]</scope>
    <source>
        <strain evidence="2">RHBSTW-00938</strain>
    </source>
</reference>
<evidence type="ECO:0000313" key="1">
    <source>
        <dbReference type="EMBL" id="QMR41312.1"/>
    </source>
</evidence>
<name>A0AAP9QYG0_KLEAE</name>
<dbReference type="AlphaFoldDB" id="A0AAP9QYG0"/>
<dbReference type="Proteomes" id="UP000514462">
    <property type="component" value="Chromosome"/>
</dbReference>